<dbReference type="Gene3D" id="3.90.1170.50">
    <property type="entry name" value="Aldehyde oxidase/xanthine dehydrogenase, a/b hammerhead"/>
    <property type="match status" value="1"/>
</dbReference>
<dbReference type="Proteomes" id="UP001162156">
    <property type="component" value="Unassembled WGS sequence"/>
</dbReference>
<dbReference type="SMART" id="SM01008">
    <property type="entry name" value="Ald_Xan_dh_C"/>
    <property type="match status" value="1"/>
</dbReference>
<protein>
    <submittedName>
        <fullName evidence="3">Uncharacterized protein</fullName>
    </submittedName>
</protein>
<dbReference type="AlphaFoldDB" id="A0AAV8XEK0"/>
<dbReference type="EMBL" id="JANEYF010003410">
    <property type="protein sequence ID" value="KAJ8936468.1"/>
    <property type="molecule type" value="Genomic_DNA"/>
</dbReference>
<dbReference type="GO" id="GO:0005506">
    <property type="term" value="F:iron ion binding"/>
    <property type="evidence" value="ECO:0007669"/>
    <property type="project" value="InterPro"/>
</dbReference>
<dbReference type="FunFam" id="3.30.390.50:FF:000003">
    <property type="entry name" value="Aldehyde oxidase1"/>
    <property type="match status" value="1"/>
</dbReference>
<dbReference type="SMART" id="SM01092">
    <property type="entry name" value="CO_deh_flav_C"/>
    <property type="match status" value="1"/>
</dbReference>
<evidence type="ECO:0000313" key="4">
    <source>
        <dbReference type="Proteomes" id="UP001162156"/>
    </source>
</evidence>
<reference evidence="3" key="1">
    <citation type="journal article" date="2023" name="Insect Mol. Biol.">
        <title>Genome sequencing provides insights into the evolution of gene families encoding plant cell wall-degrading enzymes in longhorned beetles.</title>
        <authorList>
            <person name="Shin N.R."/>
            <person name="Okamura Y."/>
            <person name="Kirsch R."/>
            <person name="Pauchet Y."/>
        </authorList>
    </citation>
    <scope>NUCLEOTIDE SEQUENCE</scope>
    <source>
        <strain evidence="3">RBIC_L_NR</strain>
    </source>
</reference>
<dbReference type="InterPro" id="IPR000674">
    <property type="entry name" value="Ald_Oxase/Xan_DH_a/b"/>
</dbReference>
<dbReference type="InterPro" id="IPR005107">
    <property type="entry name" value="CO_DH_flav_C"/>
</dbReference>
<name>A0AAV8XEK0_9CUCU</name>
<sequence length="288" mass="32334">MPRAQNAHALVNAGFLMKITDKHIVEDVKIIYGCINPTFVHAINTEKYLIGKNVFENKILQGAFRTLNEELIPDFELPDPEPLFRKQLAISLFYKYILSIAPVKFISKGYRNGGDKLYRPVSSGAQDFETNKSLYPLSQPISKIEAVYQTTGEAEYITDMPDLPNQLYAAFVLAKSSPNSKIVKINTDKALKIEGVVAFLDKNDIPGKNTFTPKEAGFSIEEELFCSGIVKYHSQPVGIILANSHYTAEKAASLVEINYTDGQENPVFSIRDILKRNIRKKNHPGENY</sequence>
<proteinExistence type="predicted"/>
<dbReference type="InterPro" id="IPR036683">
    <property type="entry name" value="CO_DH_flav_C_dom_sf"/>
</dbReference>
<keyword evidence="4" id="KW-1185">Reference proteome</keyword>
<dbReference type="GO" id="GO:0016491">
    <property type="term" value="F:oxidoreductase activity"/>
    <property type="evidence" value="ECO:0007669"/>
    <property type="project" value="InterPro"/>
</dbReference>
<organism evidence="3 4">
    <name type="scientific">Rhamnusium bicolor</name>
    <dbReference type="NCBI Taxonomy" id="1586634"/>
    <lineage>
        <taxon>Eukaryota</taxon>
        <taxon>Metazoa</taxon>
        <taxon>Ecdysozoa</taxon>
        <taxon>Arthropoda</taxon>
        <taxon>Hexapoda</taxon>
        <taxon>Insecta</taxon>
        <taxon>Pterygota</taxon>
        <taxon>Neoptera</taxon>
        <taxon>Endopterygota</taxon>
        <taxon>Coleoptera</taxon>
        <taxon>Polyphaga</taxon>
        <taxon>Cucujiformia</taxon>
        <taxon>Chrysomeloidea</taxon>
        <taxon>Cerambycidae</taxon>
        <taxon>Lepturinae</taxon>
        <taxon>Rhagiini</taxon>
        <taxon>Rhamnusium</taxon>
    </lineage>
</organism>
<dbReference type="InterPro" id="IPR036856">
    <property type="entry name" value="Ald_Oxase/Xan_DH_a/b_sf"/>
</dbReference>
<dbReference type="Pfam" id="PF01315">
    <property type="entry name" value="Ald_Xan_dh_C"/>
    <property type="match status" value="1"/>
</dbReference>
<dbReference type="InterPro" id="IPR016208">
    <property type="entry name" value="Ald_Oxase/xanthine_DH-like"/>
</dbReference>
<dbReference type="PANTHER" id="PTHR45444:SF3">
    <property type="entry name" value="XANTHINE DEHYDROGENASE"/>
    <property type="match status" value="1"/>
</dbReference>
<dbReference type="Gene3D" id="3.30.390.50">
    <property type="entry name" value="CO dehydrogenase flavoprotein, C-terminal domain"/>
    <property type="match status" value="1"/>
</dbReference>
<comment type="caution">
    <text evidence="3">The sequence shown here is derived from an EMBL/GenBank/DDBJ whole genome shotgun (WGS) entry which is preliminary data.</text>
</comment>
<evidence type="ECO:0000259" key="1">
    <source>
        <dbReference type="SMART" id="SM01008"/>
    </source>
</evidence>
<accession>A0AAV8XEK0</accession>
<feature type="domain" description="Aldehyde oxidase/xanthine dehydrogenase a/b hammerhead" evidence="1">
    <location>
        <begin position="151"/>
        <end position="263"/>
    </location>
</feature>
<dbReference type="Pfam" id="PF03450">
    <property type="entry name" value="CO_deh_flav_C"/>
    <property type="match status" value="1"/>
</dbReference>
<feature type="domain" description="CO dehydrogenase flavoprotein C-terminal" evidence="2">
    <location>
        <begin position="1"/>
        <end position="100"/>
    </location>
</feature>
<dbReference type="SUPFAM" id="SSF55447">
    <property type="entry name" value="CO dehydrogenase flavoprotein C-terminal domain-like"/>
    <property type="match status" value="1"/>
</dbReference>
<dbReference type="SUPFAM" id="SSF54665">
    <property type="entry name" value="CO dehydrogenase molybdoprotein N-domain-like"/>
    <property type="match status" value="1"/>
</dbReference>
<dbReference type="PANTHER" id="PTHR45444">
    <property type="entry name" value="XANTHINE DEHYDROGENASE"/>
    <property type="match status" value="1"/>
</dbReference>
<gene>
    <name evidence="3" type="ORF">NQ314_012330</name>
</gene>
<dbReference type="FunFam" id="3.90.1170.50:FF:000003">
    <property type="entry name" value="Aldehyde oxidase"/>
    <property type="match status" value="1"/>
</dbReference>
<evidence type="ECO:0000313" key="3">
    <source>
        <dbReference type="EMBL" id="KAJ8936468.1"/>
    </source>
</evidence>
<evidence type="ECO:0000259" key="2">
    <source>
        <dbReference type="SMART" id="SM01092"/>
    </source>
</evidence>